<dbReference type="PROSITE" id="PS51192">
    <property type="entry name" value="HELICASE_ATP_BIND_1"/>
    <property type="match status" value="1"/>
</dbReference>
<keyword evidence="1" id="KW-0963">Cytoplasm</keyword>
<dbReference type="InterPro" id="IPR004807">
    <property type="entry name" value="UvrB"/>
</dbReference>
<evidence type="ECO:0008006" key="12">
    <source>
        <dbReference type="Google" id="ProtNLM"/>
    </source>
</evidence>
<evidence type="ECO:0000256" key="7">
    <source>
        <dbReference type="ARBA" id="ARBA00023204"/>
    </source>
</evidence>
<evidence type="ECO:0000313" key="10">
    <source>
        <dbReference type="EMBL" id="PIX68539.1"/>
    </source>
</evidence>
<evidence type="ECO:0000256" key="1">
    <source>
        <dbReference type="ARBA" id="ARBA00022490"/>
    </source>
</evidence>
<keyword evidence="2" id="KW-0547">Nucleotide-binding</keyword>
<dbReference type="Proteomes" id="UP000228500">
    <property type="component" value="Unassembled WGS sequence"/>
</dbReference>
<dbReference type="GO" id="GO:0016887">
    <property type="term" value="F:ATP hydrolysis activity"/>
    <property type="evidence" value="ECO:0007669"/>
    <property type="project" value="InterPro"/>
</dbReference>
<dbReference type="Gene3D" id="3.40.50.300">
    <property type="entry name" value="P-loop containing nucleotide triphosphate hydrolases"/>
    <property type="match status" value="3"/>
</dbReference>
<dbReference type="AlphaFoldDB" id="A0A2M7LKH0"/>
<dbReference type="SUPFAM" id="SSF52540">
    <property type="entry name" value="P-loop containing nucleoside triphosphate hydrolases"/>
    <property type="match status" value="2"/>
</dbReference>
<dbReference type="CDD" id="cd17916">
    <property type="entry name" value="DEXHc_UvrB"/>
    <property type="match status" value="1"/>
</dbReference>
<dbReference type="GO" id="GO:0003677">
    <property type="term" value="F:DNA binding"/>
    <property type="evidence" value="ECO:0007669"/>
    <property type="project" value="InterPro"/>
</dbReference>
<dbReference type="InterPro" id="IPR001650">
    <property type="entry name" value="Helicase_C-like"/>
</dbReference>
<dbReference type="InterPro" id="IPR006935">
    <property type="entry name" value="Helicase/UvrB_N"/>
</dbReference>
<accession>A0A2M7LKH0</accession>
<keyword evidence="3" id="KW-0227">DNA damage</keyword>
<name>A0A2M7LKH0_9BACT</name>
<proteinExistence type="predicted"/>
<feature type="domain" description="Helicase C-terminal" evidence="9">
    <location>
        <begin position="503"/>
        <end position="593"/>
    </location>
</feature>
<dbReference type="SMART" id="SM00487">
    <property type="entry name" value="DEXDc"/>
    <property type="match status" value="1"/>
</dbReference>
<dbReference type="GO" id="GO:0006289">
    <property type="term" value="P:nucleotide-excision repair"/>
    <property type="evidence" value="ECO:0007669"/>
    <property type="project" value="InterPro"/>
</dbReference>
<protein>
    <recommendedName>
        <fullName evidence="12">Excinuclease ABC subunit B</fullName>
    </recommendedName>
</protein>
<keyword evidence="7" id="KW-0234">DNA repair</keyword>
<dbReference type="GO" id="GO:0004518">
    <property type="term" value="F:nuclease activity"/>
    <property type="evidence" value="ECO:0007669"/>
    <property type="project" value="UniProtKB-KW"/>
</dbReference>
<evidence type="ECO:0000259" key="8">
    <source>
        <dbReference type="PROSITE" id="PS51192"/>
    </source>
</evidence>
<dbReference type="GO" id="GO:0009380">
    <property type="term" value="C:excinuclease repair complex"/>
    <property type="evidence" value="ECO:0007669"/>
    <property type="project" value="InterPro"/>
</dbReference>
<dbReference type="PROSITE" id="PS51194">
    <property type="entry name" value="HELICASE_CTER"/>
    <property type="match status" value="1"/>
</dbReference>
<evidence type="ECO:0000256" key="6">
    <source>
        <dbReference type="ARBA" id="ARBA00022881"/>
    </source>
</evidence>
<keyword evidence="5" id="KW-0067">ATP-binding</keyword>
<dbReference type="Pfam" id="PF04851">
    <property type="entry name" value="ResIII"/>
    <property type="match status" value="1"/>
</dbReference>
<evidence type="ECO:0000256" key="5">
    <source>
        <dbReference type="ARBA" id="ARBA00022840"/>
    </source>
</evidence>
<evidence type="ECO:0000256" key="3">
    <source>
        <dbReference type="ARBA" id="ARBA00022763"/>
    </source>
</evidence>
<evidence type="ECO:0000256" key="4">
    <source>
        <dbReference type="ARBA" id="ARBA00022769"/>
    </source>
</evidence>
<comment type="caution">
    <text evidence="10">The sequence shown here is derived from an EMBL/GenBank/DDBJ whole genome shotgun (WGS) entry which is preliminary data.</text>
</comment>
<evidence type="ECO:0000313" key="11">
    <source>
        <dbReference type="Proteomes" id="UP000228500"/>
    </source>
</evidence>
<evidence type="ECO:0000259" key="9">
    <source>
        <dbReference type="PROSITE" id="PS51194"/>
    </source>
</evidence>
<keyword evidence="6" id="KW-0267">Excision nuclease</keyword>
<dbReference type="InterPro" id="IPR027417">
    <property type="entry name" value="P-loop_NTPase"/>
</dbReference>
<feature type="non-terminal residue" evidence="10">
    <location>
        <position position="593"/>
    </location>
</feature>
<reference evidence="11" key="1">
    <citation type="submission" date="2017-09" db="EMBL/GenBank/DDBJ databases">
        <title>Depth-based differentiation of microbial function through sediment-hosted aquifers and enrichment of novel symbionts in the deep terrestrial subsurface.</title>
        <authorList>
            <person name="Probst A.J."/>
            <person name="Ladd B."/>
            <person name="Jarett J.K."/>
            <person name="Geller-Mcgrath D.E."/>
            <person name="Sieber C.M.K."/>
            <person name="Emerson J.B."/>
            <person name="Anantharaman K."/>
            <person name="Thomas B.C."/>
            <person name="Malmstrom R."/>
            <person name="Stieglmeier M."/>
            <person name="Klingl A."/>
            <person name="Woyke T."/>
            <person name="Ryan C.M."/>
            <person name="Banfield J.F."/>
        </authorList>
    </citation>
    <scope>NUCLEOTIDE SEQUENCE [LARGE SCALE GENOMIC DNA]</scope>
</reference>
<gene>
    <name evidence="10" type="ORF">COZ40_02735</name>
</gene>
<evidence type="ECO:0000256" key="2">
    <source>
        <dbReference type="ARBA" id="ARBA00022741"/>
    </source>
</evidence>
<sequence length="593" mass="68523">MGIDMKNKVEHVFNYFHPLLCHNKFKFQIQIQDKSTLSILILTAYQFLWYNYWFDYFIMFVLKSPFLPTGDQPEAIEELVHGVESGKKNQVLLGVTGSGKTFTIANVIQKLQMPTLVISHNKTLAGQIYQEMREFFPTNGVSYFVSYYDFYQPEAYLPASDTYIEKEAQINEQIDKLRLQSTTNILTRKDVIVVASVSCIYNIGSPLDYGKYILDLRVGVPFDLHDVQFRLAQLQYDRSEFDFKRGTFRQRGNSIDIYPAYEDVGYRVTYENGLTTSITKFDPLTGREIQALDQRSIALWTTNSNSNQNQLVIFPAKHFMADPKTIVEAEKQIRKDLEFEVELHKKAGHLVEAQRLKQRVTHDLEMIKEIGYVNGIENYSRYFDGRKEGDPPYSLLHYFRQAYGDKFLVVIDESHMSVSQIRGMFNGDFARKKMLIDFGFRLKASYDNRPMRFDEFYKIPPHIIYTSATPNEWEVGHGGIVQQLVRPTGIVDSEITVRPSKNEVEDLIGEIQKRVKKDSKGKILVTTLTKRIAEDLASYLKDKGIKATYLHSDIETLERSDILDSLRKHEYDVLIGVNLLREGIDLPEVSLVA</sequence>
<dbReference type="Pfam" id="PF00271">
    <property type="entry name" value="Helicase_C"/>
    <property type="match status" value="1"/>
</dbReference>
<dbReference type="EMBL" id="PFJH01000114">
    <property type="protein sequence ID" value="PIX68539.1"/>
    <property type="molecule type" value="Genomic_DNA"/>
</dbReference>
<dbReference type="PANTHER" id="PTHR24029:SF0">
    <property type="entry name" value="UVRABC SYSTEM PROTEIN B"/>
    <property type="match status" value="1"/>
</dbReference>
<dbReference type="GO" id="GO:0005524">
    <property type="term" value="F:ATP binding"/>
    <property type="evidence" value="ECO:0007669"/>
    <property type="project" value="UniProtKB-KW"/>
</dbReference>
<keyword evidence="4" id="KW-0228">DNA excision</keyword>
<organism evidence="10 11">
    <name type="scientific">Candidatus Roizmanbacteria bacterium CG_4_10_14_3_um_filter_39_13</name>
    <dbReference type="NCBI Taxonomy" id="1974831"/>
    <lineage>
        <taxon>Bacteria</taxon>
        <taxon>Candidatus Roizmaniibacteriota</taxon>
    </lineage>
</organism>
<dbReference type="InterPro" id="IPR014001">
    <property type="entry name" value="Helicase_ATP-bd"/>
</dbReference>
<feature type="domain" description="Helicase ATP-binding" evidence="8">
    <location>
        <begin position="81"/>
        <end position="214"/>
    </location>
</feature>
<dbReference type="InterPro" id="IPR041471">
    <property type="entry name" value="UvrB_inter"/>
</dbReference>
<dbReference type="Pfam" id="PF17757">
    <property type="entry name" value="UvrB_inter"/>
    <property type="match status" value="1"/>
</dbReference>
<dbReference type="PANTHER" id="PTHR24029">
    <property type="entry name" value="UVRABC SYSTEM PROTEIN B"/>
    <property type="match status" value="1"/>
</dbReference>